<keyword evidence="2" id="KW-1185">Reference proteome</keyword>
<name>A0A117I863_9MYCO</name>
<dbReference type="Proteomes" id="UP000069620">
    <property type="component" value="Unassembled WGS sequence"/>
</dbReference>
<dbReference type="InterPro" id="IPR017853">
    <property type="entry name" value="GH"/>
</dbReference>
<protein>
    <submittedName>
        <fullName evidence="1">Uncharacterized protein</fullName>
    </submittedName>
</protein>
<sequence>MADTIFADVSEFQAPVDDSYPYPVLSIRVSDGTYVDHNFAHNYAWMRAALDSGKLTFGIVYTYVRPATWNTNRDTVINTINANGGLHPRVVLMLDVESGGNPEGDQSDGINRLYWGLHDWGAAGRIIGYGNTWDLNSCWPTKPDGIPLIVAAYGSNPSYPNKIAHQYTDGSVGADPANGLPSGAPPFGNCDMNAADGLDANAFAAACGIGAPVTPPVTPPSNPPTGGNTMADANSIANANDGIDATGKELPWRIVHMLRDAQIGDLSTVANGDAEGPNVTASFYDQTVTLAKILTRRYKGHDVFDMLALIGDHLGVL</sequence>
<dbReference type="RefSeq" id="WP_234792344.1">
    <property type="nucleotide sequence ID" value="NZ_BCSX01000056.1"/>
</dbReference>
<dbReference type="STRING" id="146020.RMCB_6798"/>
<reference evidence="2" key="2">
    <citation type="submission" date="2016-02" db="EMBL/GenBank/DDBJ databases">
        <title>Draft genome sequence of five rapidly growing Mycobacterium species.</title>
        <authorList>
            <person name="Katahira K."/>
            <person name="Gotou Y."/>
            <person name="Iida K."/>
            <person name="Ogura Y."/>
            <person name="Hayashi T."/>
        </authorList>
    </citation>
    <scope>NUCLEOTIDE SEQUENCE [LARGE SCALE GENOMIC DNA]</scope>
    <source>
        <strain evidence="2">JCM15654</strain>
    </source>
</reference>
<dbReference type="Gene3D" id="3.20.20.80">
    <property type="entry name" value="Glycosidases"/>
    <property type="match status" value="1"/>
</dbReference>
<evidence type="ECO:0000313" key="2">
    <source>
        <dbReference type="Proteomes" id="UP000069620"/>
    </source>
</evidence>
<organism evidence="1 2">
    <name type="scientific">Mycolicibacterium brisbanense</name>
    <dbReference type="NCBI Taxonomy" id="146020"/>
    <lineage>
        <taxon>Bacteria</taxon>
        <taxon>Bacillati</taxon>
        <taxon>Actinomycetota</taxon>
        <taxon>Actinomycetes</taxon>
        <taxon>Mycobacteriales</taxon>
        <taxon>Mycobacteriaceae</taxon>
        <taxon>Mycolicibacterium</taxon>
    </lineage>
</organism>
<dbReference type="SUPFAM" id="SSF51445">
    <property type="entry name" value="(Trans)glycosidases"/>
    <property type="match status" value="1"/>
</dbReference>
<reference evidence="2" key="1">
    <citation type="journal article" date="2016" name="Genome Announc.">
        <title>Draft Genome Sequences of Five Rapidly Growing Mycobacterium Species, M. thermoresistibile, M. fortuitum subsp. acetamidolyticum, M. canariasense, M. brisbanense, and M. novocastrense.</title>
        <authorList>
            <person name="Katahira K."/>
            <person name="Ogura Y."/>
            <person name="Gotoh Y."/>
            <person name="Hayashi T."/>
        </authorList>
    </citation>
    <scope>NUCLEOTIDE SEQUENCE [LARGE SCALE GENOMIC DNA]</scope>
    <source>
        <strain evidence="2">JCM15654</strain>
    </source>
</reference>
<proteinExistence type="predicted"/>
<dbReference type="EMBL" id="BCSX01000056">
    <property type="protein sequence ID" value="GAS92702.1"/>
    <property type="molecule type" value="Genomic_DNA"/>
</dbReference>
<comment type="caution">
    <text evidence="1">The sequence shown here is derived from an EMBL/GenBank/DDBJ whole genome shotgun (WGS) entry which is preliminary data.</text>
</comment>
<dbReference type="AlphaFoldDB" id="A0A117I863"/>
<evidence type="ECO:0000313" key="1">
    <source>
        <dbReference type="EMBL" id="GAS92702.1"/>
    </source>
</evidence>
<accession>A0A117I863</accession>
<gene>
    <name evidence="1" type="ORF">RMCB_6798</name>
</gene>